<keyword evidence="5" id="KW-0547">Nucleotide-binding</keyword>
<evidence type="ECO:0000256" key="9">
    <source>
        <dbReference type="SAM" id="Coils"/>
    </source>
</evidence>
<evidence type="ECO:0000256" key="10">
    <source>
        <dbReference type="SAM" id="MobiDB-lite"/>
    </source>
</evidence>
<protein>
    <recommendedName>
        <fullName evidence="2">histidine kinase</fullName>
        <ecNumber evidence="2">2.7.13.3</ecNumber>
    </recommendedName>
</protein>
<dbReference type="AlphaFoldDB" id="S3CH43"/>
<dbReference type="Pfam" id="PF12974">
    <property type="entry name" value="Phosphonate-bd"/>
    <property type="match status" value="1"/>
</dbReference>
<dbReference type="InterPro" id="IPR005467">
    <property type="entry name" value="His_kinase_dom"/>
</dbReference>
<dbReference type="STRING" id="1203554.HMPREF1476_00663"/>
<organism evidence="12 13">
    <name type="scientific">Sutterella wadsworthensis HGA0223</name>
    <dbReference type="NCBI Taxonomy" id="1203554"/>
    <lineage>
        <taxon>Bacteria</taxon>
        <taxon>Pseudomonadati</taxon>
        <taxon>Pseudomonadota</taxon>
        <taxon>Betaproteobacteria</taxon>
        <taxon>Burkholderiales</taxon>
        <taxon>Sutterellaceae</taxon>
        <taxon>Sutterella</taxon>
    </lineage>
</organism>
<dbReference type="Proteomes" id="UP000014400">
    <property type="component" value="Unassembled WGS sequence"/>
</dbReference>
<dbReference type="InterPro" id="IPR036890">
    <property type="entry name" value="HATPase_C_sf"/>
</dbReference>
<name>S3CH43_9BURK</name>
<dbReference type="PRINTS" id="PR00344">
    <property type="entry name" value="BCTRLSENSOR"/>
</dbReference>
<dbReference type="CDD" id="cd00082">
    <property type="entry name" value="HisKA"/>
    <property type="match status" value="1"/>
</dbReference>
<dbReference type="SMART" id="SM00388">
    <property type="entry name" value="HisKA"/>
    <property type="match status" value="1"/>
</dbReference>
<dbReference type="SUPFAM" id="SSF53850">
    <property type="entry name" value="Periplasmic binding protein-like II"/>
    <property type="match status" value="1"/>
</dbReference>
<dbReference type="PANTHER" id="PTHR43065:SF10">
    <property type="entry name" value="PEROXIDE STRESS-ACTIVATED HISTIDINE KINASE MAK3"/>
    <property type="match status" value="1"/>
</dbReference>
<accession>S3CH43</accession>
<dbReference type="Pfam" id="PF02518">
    <property type="entry name" value="HATPase_c"/>
    <property type="match status" value="1"/>
</dbReference>
<dbReference type="eggNOG" id="COG0834">
    <property type="taxonomic scope" value="Bacteria"/>
</dbReference>
<evidence type="ECO:0000256" key="2">
    <source>
        <dbReference type="ARBA" id="ARBA00012438"/>
    </source>
</evidence>
<dbReference type="PROSITE" id="PS50109">
    <property type="entry name" value="HIS_KIN"/>
    <property type="match status" value="1"/>
</dbReference>
<evidence type="ECO:0000313" key="13">
    <source>
        <dbReference type="Proteomes" id="UP000014400"/>
    </source>
</evidence>
<comment type="catalytic activity">
    <reaction evidence="1">
        <text>ATP + protein L-histidine = ADP + protein N-phospho-L-histidine.</text>
        <dbReference type="EC" id="2.7.13.3"/>
    </reaction>
</comment>
<dbReference type="RefSeq" id="WP_016474014.1">
    <property type="nucleotide sequence ID" value="NZ_KE150480.1"/>
</dbReference>
<dbReference type="SUPFAM" id="SSF47384">
    <property type="entry name" value="Homodimeric domain of signal transducing histidine kinase"/>
    <property type="match status" value="1"/>
</dbReference>
<evidence type="ECO:0000256" key="7">
    <source>
        <dbReference type="ARBA" id="ARBA00022840"/>
    </source>
</evidence>
<keyword evidence="7" id="KW-0067">ATP-binding</keyword>
<evidence type="ECO:0000256" key="3">
    <source>
        <dbReference type="ARBA" id="ARBA00022553"/>
    </source>
</evidence>
<comment type="caution">
    <text evidence="12">The sequence shown here is derived from an EMBL/GenBank/DDBJ whole genome shotgun (WGS) entry which is preliminary data.</text>
</comment>
<evidence type="ECO:0000256" key="8">
    <source>
        <dbReference type="ARBA" id="ARBA00023012"/>
    </source>
</evidence>
<dbReference type="Gene3D" id="3.30.565.10">
    <property type="entry name" value="Histidine kinase-like ATPase, C-terminal domain"/>
    <property type="match status" value="1"/>
</dbReference>
<feature type="region of interest" description="Disordered" evidence="10">
    <location>
        <begin position="690"/>
        <end position="721"/>
    </location>
</feature>
<evidence type="ECO:0000259" key="11">
    <source>
        <dbReference type="PROSITE" id="PS50109"/>
    </source>
</evidence>
<gene>
    <name evidence="12" type="ORF">HMPREF1476_00663</name>
</gene>
<dbReference type="InterPro" id="IPR003594">
    <property type="entry name" value="HATPase_dom"/>
</dbReference>
<evidence type="ECO:0000256" key="1">
    <source>
        <dbReference type="ARBA" id="ARBA00000085"/>
    </source>
</evidence>
<dbReference type="PATRIC" id="fig|1203554.3.peg.654"/>
<dbReference type="EMBL" id="ATCF01000012">
    <property type="protein sequence ID" value="EPD99859.1"/>
    <property type="molecule type" value="Genomic_DNA"/>
</dbReference>
<dbReference type="InterPro" id="IPR003661">
    <property type="entry name" value="HisK_dim/P_dom"/>
</dbReference>
<keyword evidence="6" id="KW-0418">Kinase</keyword>
<proteinExistence type="predicted"/>
<keyword evidence="4" id="KW-0808">Transferase</keyword>
<dbReference type="GO" id="GO:0005524">
    <property type="term" value="F:ATP binding"/>
    <property type="evidence" value="ECO:0007669"/>
    <property type="project" value="UniProtKB-KW"/>
</dbReference>
<dbReference type="GO" id="GO:0000155">
    <property type="term" value="F:phosphorelay sensor kinase activity"/>
    <property type="evidence" value="ECO:0007669"/>
    <property type="project" value="InterPro"/>
</dbReference>
<dbReference type="EC" id="2.7.13.3" evidence="2"/>
<evidence type="ECO:0000256" key="6">
    <source>
        <dbReference type="ARBA" id="ARBA00022777"/>
    </source>
</evidence>
<dbReference type="eggNOG" id="COG4191">
    <property type="taxonomic scope" value="Bacteria"/>
</dbReference>
<reference evidence="12 13" key="1">
    <citation type="submission" date="2013-04" db="EMBL/GenBank/DDBJ databases">
        <title>The Genome Sequence of Sutterella wadsworthensis HGA0223.</title>
        <authorList>
            <consortium name="The Broad Institute Genomics Platform"/>
            <person name="Earl A."/>
            <person name="Ward D."/>
            <person name="Feldgarden M."/>
            <person name="Gevers D."/>
            <person name="Schmidt T.M."/>
            <person name="Dover J."/>
            <person name="Dai D."/>
            <person name="Walker B."/>
            <person name="Young S."/>
            <person name="Zeng Q."/>
            <person name="Gargeya S."/>
            <person name="Fitzgerald M."/>
            <person name="Haas B."/>
            <person name="Abouelleil A."/>
            <person name="Allen A.W."/>
            <person name="Alvarado L."/>
            <person name="Arachchi H.M."/>
            <person name="Berlin A.M."/>
            <person name="Chapman S.B."/>
            <person name="Gainer-Dewar J."/>
            <person name="Goldberg J."/>
            <person name="Griggs A."/>
            <person name="Gujja S."/>
            <person name="Hansen M."/>
            <person name="Howarth C."/>
            <person name="Imamovic A."/>
            <person name="Ireland A."/>
            <person name="Larimer J."/>
            <person name="McCowan C."/>
            <person name="Murphy C."/>
            <person name="Pearson M."/>
            <person name="Poon T.W."/>
            <person name="Priest M."/>
            <person name="Roberts A."/>
            <person name="Saif S."/>
            <person name="Shea T."/>
            <person name="Sisk P."/>
            <person name="Sykes S."/>
            <person name="Wortman J."/>
            <person name="Nusbaum C."/>
            <person name="Birren B."/>
        </authorList>
    </citation>
    <scope>NUCLEOTIDE SEQUENCE [LARGE SCALE GENOMIC DNA]</scope>
    <source>
        <strain evidence="12 13">HGA0223</strain>
    </source>
</reference>
<sequence length="721" mass="78389">MEAEFRWLSGCCAGFGKTPIWWTMKAAYPHTHFFKSIGCTILMHSAAAGLILAAVTASASPDVPTASASQSEAQTVSEVAAVSGATFNLSEVRAMHFREDTGVEGVSRLEASTTIGPDDFVFAVEETDRNESYIRMLASLAEGLRVAFPDRRTHIRQIPSRGFIDVVRAEKIPFVFATAGTMVALVNESGAVPLAARERLNSHAEESSQSAAGGLLVVDAKRRDLGSLESLEGARIAVESSVAFGPWQWLAGRLLADHHDPRKFFSEAVWRPHDVPEVLNAVLSGRADAGLISVCTFETLAAEGMIDPKAFRPAAVLERTPGACLSSTPLYPDWTLGYMAWADGNQVRRVAAVAFSLPENDGWRWGLRVDLSSVRSLMEALHFGPYSYLDEQTVVGFMKSHAEWFAALVAVFLFVLFHALRSRYLVRVKTHALRTALEEKERMENEARVSREQLSAIERAGMLSQMSSMFAHELKQPLSSLSNYVGGLKLWNAHRQTNDADRALADDALSAMAEEANRITAIVNRVRGYAKASTEPLKPTDWTAVVRRAELIVERHDARRVPIYTAPGQYLAADPEDDRPAWVLGDALELELLVLNFIRNAAHAAQKNPKGFVSVSLAREGDSYVLHVTDNGPKLSPEGFARLAGYGDSVKQEGMGIGLSICRGIADRHGGQLKFYQLPTEGVCAEAVIEAAEPPEGTHETDKGSSQSSSAAAEKGKGGVQ</sequence>
<dbReference type="SUPFAM" id="SSF55874">
    <property type="entry name" value="ATPase domain of HSP90 chaperone/DNA topoisomerase II/histidine kinase"/>
    <property type="match status" value="1"/>
</dbReference>
<dbReference type="HOGENOM" id="CLU_011260_2_0_4"/>
<dbReference type="Gene3D" id="3.40.190.10">
    <property type="entry name" value="Periplasmic binding protein-like II"/>
    <property type="match status" value="1"/>
</dbReference>
<dbReference type="Gene3D" id="1.10.287.130">
    <property type="match status" value="1"/>
</dbReference>
<evidence type="ECO:0000256" key="4">
    <source>
        <dbReference type="ARBA" id="ARBA00022679"/>
    </source>
</evidence>
<keyword evidence="8" id="KW-0902">Two-component regulatory system</keyword>
<keyword evidence="13" id="KW-1185">Reference proteome</keyword>
<keyword evidence="3" id="KW-0597">Phosphoprotein</keyword>
<feature type="domain" description="Histidine kinase" evidence="11">
    <location>
        <begin position="469"/>
        <end position="693"/>
    </location>
</feature>
<feature type="coiled-coil region" evidence="9">
    <location>
        <begin position="426"/>
        <end position="460"/>
    </location>
</feature>
<dbReference type="InterPro" id="IPR004358">
    <property type="entry name" value="Sig_transdc_His_kin-like_C"/>
</dbReference>
<keyword evidence="9" id="KW-0175">Coiled coil</keyword>
<evidence type="ECO:0000313" key="12">
    <source>
        <dbReference type="EMBL" id="EPD99859.1"/>
    </source>
</evidence>
<dbReference type="PANTHER" id="PTHR43065">
    <property type="entry name" value="SENSOR HISTIDINE KINASE"/>
    <property type="match status" value="1"/>
</dbReference>
<dbReference type="SMART" id="SM00387">
    <property type="entry name" value="HATPase_c"/>
    <property type="match status" value="1"/>
</dbReference>
<evidence type="ECO:0000256" key="5">
    <source>
        <dbReference type="ARBA" id="ARBA00022741"/>
    </source>
</evidence>
<dbReference type="Pfam" id="PF00512">
    <property type="entry name" value="HisKA"/>
    <property type="match status" value="1"/>
</dbReference>
<dbReference type="InterPro" id="IPR036097">
    <property type="entry name" value="HisK_dim/P_sf"/>
</dbReference>